<comment type="function">
    <text evidence="1">Has a role in a nucleosome assembly pathway that is required for the integrity of heterochromatin and proper chromosome segregation.</text>
</comment>
<feature type="region of interest" description="Disordered" evidence="6">
    <location>
        <begin position="1728"/>
        <end position="1972"/>
    </location>
</feature>
<dbReference type="Gene3D" id="1.25.40.10">
    <property type="entry name" value="Tetratricopeptide repeat domain"/>
    <property type="match status" value="1"/>
</dbReference>
<dbReference type="STRING" id="1408157.A0A1J7IX36"/>
<accession>A0A1J7IX36</accession>
<sequence>MPAFAAINLDPEEIVAEEIDNTKELQVDDALKQFQTALKLHAQGPRFFDEAADAYNALFECDIFKYPESKTEYERAETQTEVLNPLEPTFLSGLDATGADGDNLGATLLQAYYLSYKNHGQYILDHIKHRARTVPPANRPDVFEDPEVLDSAKKAIEDFTAALDRDPSDAELWRRTARVAAFLKSARINRYALEAAIELDDDPAVMEVDPPSLAEGFAGEQLRRQLDVLSDHMALTHPIMKPFITKEIPSMLKPYVDPIPFLPNPTTRLATSNLGIEGAGPRRLAVDVKALSWTELGMALLFCLAEGGLSGEAVSIQVPDVSDEEAAEQMEIDRQLQVADDTAMQIASPEEVLLKERKSSVAEPPTSPKTPRKERSISLPTRKRSQSMAGLPEAQDDENADNKRSKRVRRRDTAAEENIDPATLLATQLQPYQAADQNLFQTTKNILENLGVTDPVTLGRISEVLDTCATEDRTARVTNTATIDLRDCIISFDEDNAKIFLNKKETPQPGLSTFHEHTKTGSQRALDPPVFDESQDLRTFVRRVNQDWLTLDDVVYEWVKALSKTYAKFKWSDRTKTTVVHIISRFDKSIYERLNFELQQCDVRQDDQHASELDLLVQTLFELHLDVYERITNPTSTVEQAIHIETKGRLDRWFDTAAKVRRTKQGAINDLILRFVWAAVFTTTFAEGVTRDHILALWHNLRDYLAEVGHGDINLPNNIVMPEVSASAADREISKLTTMDFFLGLFQDEIGEPVAVIEMLEPVLNPDSVFVDGATNGATHVEANGDSHDDETCGVSRKPISDIANQGLRDLWKFLENSSTDLRLFLWTRLAGAYATIKYTTKVFSCYLRAIEMVAEDFEQESYINTPPELRRTLFVTMLKAADDLLVQALSLALNDNSAFDIIDEAHIRSTTAALAKLSCLLHVAFMFEDEVRIGMSQAPTNSSTFSSFFNKLREMQVRTWSLQYTMFKVGINQNPEVFPKPENDLADYLAAVHQVLGLRKCCKGSNKVFLKMMRIELLKQQNIENWEDYLGQVLYDLYGLKLGVGIWEVQDHGCPPEKLERRAAMGLVEKITTLANCMSIKDLLKSDLRAAIDHIQQAIGSTKSTPQMIHNLRNFTEYMKKPIHPLRLYQAMTGKVSLDAVTVNTPESTLARHGWFFLLGMIAFTKFKAVDLNRRQTPGATDDLRIGATFLRLQLQFTPDHWNAWFRLAESFDYEVEEAVLWTADKMNKDREELVKFQRNSIHCYTLALSYSRSWEADSPAAVSSEQDEEVLSEMYYGFGMRLYASSREPFAMEPFLHADQERFFINMDPGQAPGTFRKILHEQMSDYKVWKFAASLFKRAMAGRPKDWKNPYMYSKCLWKMYQKPVEALDHKDRRSQPTVEAVVAALERSVQVVTAQQKPRQDPILEPHYKILSVIHKLVMRKNLGQQEAADILQRQPFAPQQGERITIDDNDDWESYVIRSLRVLRDKDKSNWQHRLIMRHARILFDPEPSNTGDTNSDLLVEINHERDSTNLVPAKAAFSVLRENMFTKTMVMNVWKCDAERPGRHHVYTSQYVRYMFRLLSVMNDRTNMEALLRRLRKKGADFYHFNDLWYQCAFTYLTLIRHSYKIPAAADDAFKHLSPEEFDIVAERINEWVTEPEAREHPALGALKDSIELKKLNGGLMKSASIDDLITDCYSHLYAEINPKLPGPDPAKVVEERQKARDAELQANDLKSALANGLLLPPAELNKDATPIGSGRASAEPPEKHEGATRSRRSAVVRKPDILRKAEQAVSRALDGPPKSAGANGKTRLGSLSGGKNNTPNGDDAENDGERAGSDDVEMKDGDAGVQNGNGKDADAGNESSSPPGSIHDSADDESDLSDVPPDYEDDAPPSLLFPNLRRSMETGITSTRDSEDESSAEEEEEENGDEEAEEEGQDEEEEEEEEEEEGDGHDEEVAGDEGQGQAVPEVQRDEEEDGTPAEEPSAVKD</sequence>
<evidence type="ECO:0000256" key="5">
    <source>
        <dbReference type="ARBA" id="ARBA00023242"/>
    </source>
</evidence>
<feature type="compositionally biased region" description="Acidic residues" evidence="6">
    <location>
        <begin position="1857"/>
        <end position="1874"/>
    </location>
</feature>
<dbReference type="InParanoid" id="A0A1J7IX36"/>
<dbReference type="FunCoup" id="A0A1J7IX36">
    <property type="interactions" value="126"/>
</dbReference>
<dbReference type="GO" id="GO:0031491">
    <property type="term" value="F:nucleosome binding"/>
    <property type="evidence" value="ECO:0007669"/>
    <property type="project" value="TreeGrafter"/>
</dbReference>
<dbReference type="GO" id="GO:0000417">
    <property type="term" value="C:HIR complex"/>
    <property type="evidence" value="ECO:0007669"/>
    <property type="project" value="TreeGrafter"/>
</dbReference>
<evidence type="ECO:0000256" key="2">
    <source>
        <dbReference type="ARBA" id="ARBA00004123"/>
    </source>
</evidence>
<organism evidence="7 8">
    <name type="scientific">Coniochaeta ligniaria NRRL 30616</name>
    <dbReference type="NCBI Taxonomy" id="1408157"/>
    <lineage>
        <taxon>Eukaryota</taxon>
        <taxon>Fungi</taxon>
        <taxon>Dikarya</taxon>
        <taxon>Ascomycota</taxon>
        <taxon>Pezizomycotina</taxon>
        <taxon>Sordariomycetes</taxon>
        <taxon>Sordariomycetidae</taxon>
        <taxon>Coniochaetales</taxon>
        <taxon>Coniochaetaceae</taxon>
        <taxon>Coniochaeta</taxon>
    </lineage>
</organism>
<evidence type="ECO:0000313" key="7">
    <source>
        <dbReference type="EMBL" id="OIW32263.1"/>
    </source>
</evidence>
<feature type="region of interest" description="Disordered" evidence="6">
    <location>
        <begin position="351"/>
        <end position="419"/>
    </location>
</feature>
<dbReference type="PANTHER" id="PTHR15502">
    <property type="entry name" value="CALCINEURIN-BINDING PROTEIN CABIN 1-RELATED"/>
    <property type="match status" value="1"/>
</dbReference>
<proteinExistence type="inferred from homology"/>
<dbReference type="PANTHER" id="PTHR15502:SF7">
    <property type="entry name" value="CALCINEURIN-BINDING PROTEIN CABIN-1"/>
    <property type="match status" value="1"/>
</dbReference>
<dbReference type="GO" id="GO:0005634">
    <property type="term" value="C:nucleus"/>
    <property type="evidence" value="ECO:0007669"/>
    <property type="project" value="UniProtKB-SubCell"/>
</dbReference>
<dbReference type="Proteomes" id="UP000182658">
    <property type="component" value="Unassembled WGS sequence"/>
</dbReference>
<dbReference type="InterPro" id="IPR011990">
    <property type="entry name" value="TPR-like_helical_dom_sf"/>
</dbReference>
<comment type="similarity">
    <text evidence="3">Belongs to the HIR3 family.</text>
</comment>
<dbReference type="GO" id="GO:0006325">
    <property type="term" value="P:chromatin organization"/>
    <property type="evidence" value="ECO:0007669"/>
    <property type="project" value="InterPro"/>
</dbReference>
<name>A0A1J7IX36_9PEZI</name>
<gene>
    <name evidence="7" type="ORF">CONLIGDRAFT_593421</name>
</gene>
<dbReference type="OrthoDB" id="77564at2759"/>
<evidence type="ECO:0000313" key="8">
    <source>
        <dbReference type="Proteomes" id="UP000182658"/>
    </source>
</evidence>
<feature type="compositionally biased region" description="Basic and acidic residues" evidence="6">
    <location>
        <begin position="1764"/>
        <end position="1773"/>
    </location>
</feature>
<reference evidence="7 8" key="1">
    <citation type="submission" date="2016-10" db="EMBL/GenBank/DDBJ databases">
        <title>Draft genome sequence of Coniochaeta ligniaria NRRL30616, a lignocellulolytic fungus for bioabatement of inhibitors in plant biomass hydrolysates.</title>
        <authorList>
            <consortium name="DOE Joint Genome Institute"/>
            <person name="Jimenez D.J."/>
            <person name="Hector R.E."/>
            <person name="Riley R."/>
            <person name="Sun H."/>
            <person name="Grigoriev I.V."/>
            <person name="Van Elsas J.D."/>
            <person name="Nichols N.N."/>
        </authorList>
    </citation>
    <scope>NUCLEOTIDE SEQUENCE [LARGE SCALE GENOMIC DNA]</scope>
    <source>
        <strain evidence="7 8">NRRL 30616</strain>
    </source>
</reference>
<evidence type="ECO:0000256" key="6">
    <source>
        <dbReference type="SAM" id="MobiDB-lite"/>
    </source>
</evidence>
<protein>
    <recommendedName>
        <fullName evidence="4">Histone transcription regulator 3 homolog</fullName>
    </recommendedName>
</protein>
<keyword evidence="5" id="KW-0539">Nucleus</keyword>
<evidence type="ECO:0000256" key="1">
    <source>
        <dbReference type="ARBA" id="ARBA00002687"/>
    </source>
</evidence>
<keyword evidence="8" id="KW-1185">Reference proteome</keyword>
<feature type="compositionally biased region" description="Basic and acidic residues" evidence="6">
    <location>
        <begin position="1814"/>
        <end position="1829"/>
    </location>
</feature>
<evidence type="ECO:0000256" key="4">
    <source>
        <dbReference type="ARBA" id="ARBA00014848"/>
    </source>
</evidence>
<feature type="compositionally biased region" description="Acidic residues" evidence="6">
    <location>
        <begin position="1897"/>
        <end position="1942"/>
    </location>
</feature>
<dbReference type="InterPro" id="IPR033053">
    <property type="entry name" value="Hir3/CABIN1"/>
</dbReference>
<dbReference type="EMBL" id="KV875095">
    <property type="protein sequence ID" value="OIW32263.1"/>
    <property type="molecule type" value="Genomic_DNA"/>
</dbReference>
<comment type="subcellular location">
    <subcellularLocation>
        <location evidence="2">Nucleus</location>
    </subcellularLocation>
</comment>
<evidence type="ECO:0000256" key="3">
    <source>
        <dbReference type="ARBA" id="ARBA00007335"/>
    </source>
</evidence>